<keyword evidence="2" id="KW-1185">Reference proteome</keyword>
<comment type="caution">
    <text evidence="1">The sequence shown here is derived from an EMBL/GenBank/DDBJ whole genome shotgun (WGS) entry which is preliminary data.</text>
</comment>
<evidence type="ECO:0000313" key="2">
    <source>
        <dbReference type="Proteomes" id="UP001064048"/>
    </source>
</evidence>
<reference evidence="1 2" key="1">
    <citation type="journal article" date="2022" name="Genome Biol. Evol.">
        <title>The Spruce Budworm Genome: Reconstructing the Evolutionary History of Antifreeze Proteins.</title>
        <authorList>
            <person name="Beliveau C."/>
            <person name="Gagne P."/>
            <person name="Picq S."/>
            <person name="Vernygora O."/>
            <person name="Keeling C.I."/>
            <person name="Pinkney K."/>
            <person name="Doucet D."/>
            <person name="Wen F."/>
            <person name="Johnston J.S."/>
            <person name="Maaroufi H."/>
            <person name="Boyle B."/>
            <person name="Laroche J."/>
            <person name="Dewar K."/>
            <person name="Juretic N."/>
            <person name="Blackburn G."/>
            <person name="Nisole A."/>
            <person name="Brunet B."/>
            <person name="Brandao M."/>
            <person name="Lumley L."/>
            <person name="Duan J."/>
            <person name="Quan G."/>
            <person name="Lucarotti C.J."/>
            <person name="Roe A.D."/>
            <person name="Sperling F.A.H."/>
            <person name="Levesque R.C."/>
            <person name="Cusson M."/>
        </authorList>
    </citation>
    <scope>NUCLEOTIDE SEQUENCE [LARGE SCALE GENOMIC DNA]</scope>
    <source>
        <strain evidence="1">Glfc:IPQL:Cfum</strain>
    </source>
</reference>
<gene>
    <name evidence="1" type="ORF">MSG28_009621</name>
</gene>
<sequence length="85" mass="9625">MAYKYREDLVGKRFLSVSGVTKINVNKVSEWGWKAGVIRAASLKDNKNKELQFTECTWSWSGFVDPALTSQSHRVRCTGLTTHGF</sequence>
<protein>
    <submittedName>
        <fullName evidence="1">Uncharacterized protein</fullName>
    </submittedName>
</protein>
<evidence type="ECO:0000313" key="1">
    <source>
        <dbReference type="EMBL" id="KAI8421611.1"/>
    </source>
</evidence>
<organism evidence="1 2">
    <name type="scientific">Choristoneura fumiferana</name>
    <name type="common">Spruce budworm moth</name>
    <name type="synonym">Archips fumiferana</name>
    <dbReference type="NCBI Taxonomy" id="7141"/>
    <lineage>
        <taxon>Eukaryota</taxon>
        <taxon>Metazoa</taxon>
        <taxon>Ecdysozoa</taxon>
        <taxon>Arthropoda</taxon>
        <taxon>Hexapoda</taxon>
        <taxon>Insecta</taxon>
        <taxon>Pterygota</taxon>
        <taxon>Neoptera</taxon>
        <taxon>Endopterygota</taxon>
        <taxon>Lepidoptera</taxon>
        <taxon>Glossata</taxon>
        <taxon>Ditrysia</taxon>
        <taxon>Tortricoidea</taxon>
        <taxon>Tortricidae</taxon>
        <taxon>Tortricinae</taxon>
        <taxon>Choristoneura</taxon>
    </lineage>
</organism>
<dbReference type="EMBL" id="CM046116">
    <property type="protein sequence ID" value="KAI8421611.1"/>
    <property type="molecule type" value="Genomic_DNA"/>
</dbReference>
<name>A0ACC0JBT8_CHOFU</name>
<accession>A0ACC0JBT8</accession>
<dbReference type="Proteomes" id="UP001064048">
    <property type="component" value="Chromosome 16"/>
</dbReference>
<proteinExistence type="predicted"/>